<dbReference type="InterPro" id="IPR002912">
    <property type="entry name" value="ACT_dom"/>
</dbReference>
<dbReference type="PROSITE" id="PS01042">
    <property type="entry name" value="HOMOSER_DHGENASE"/>
    <property type="match status" value="1"/>
</dbReference>
<dbReference type="EC" id="1.1.1.3" evidence="5 18"/>
<dbReference type="Pfam" id="PF01842">
    <property type="entry name" value="ACT"/>
    <property type="match status" value="1"/>
</dbReference>
<dbReference type="SUPFAM" id="SSF55347">
    <property type="entry name" value="Glyceraldehyde-3-phosphate dehydrogenase-like, C-terminal domain"/>
    <property type="match status" value="1"/>
</dbReference>
<proteinExistence type="inferred from homology"/>
<dbReference type="AlphaFoldDB" id="A0A3A1UB07"/>
<keyword evidence="22" id="KW-1185">Reference proteome</keyword>
<feature type="binding site" evidence="17">
    <location>
        <begin position="9"/>
        <end position="16"/>
    </location>
    <ligand>
        <name>NADP(+)</name>
        <dbReference type="ChEBI" id="CHEBI:58349"/>
    </ligand>
</feature>
<keyword evidence="11" id="KW-0915">Sodium</keyword>
<feature type="active site" description="Proton donor" evidence="16">
    <location>
        <position position="203"/>
    </location>
</feature>
<keyword evidence="12 18" id="KW-0486">Methionine biosynthesis</keyword>
<dbReference type="UniPathway" id="UPA00051">
    <property type="reaction ID" value="UER00465"/>
</dbReference>
<dbReference type="SUPFAM" id="SSF55021">
    <property type="entry name" value="ACT-like"/>
    <property type="match status" value="1"/>
</dbReference>
<evidence type="ECO:0000256" key="7">
    <source>
        <dbReference type="ARBA" id="ARBA00022605"/>
    </source>
</evidence>
<dbReference type="GO" id="GO:0009088">
    <property type="term" value="P:threonine biosynthetic process"/>
    <property type="evidence" value="ECO:0007669"/>
    <property type="project" value="UniProtKB-UniPathway"/>
</dbReference>
<evidence type="ECO:0000256" key="19">
    <source>
        <dbReference type="RuleBase" id="RU004171"/>
    </source>
</evidence>
<evidence type="ECO:0000256" key="9">
    <source>
        <dbReference type="ARBA" id="ARBA00022857"/>
    </source>
</evidence>
<evidence type="ECO:0000256" key="16">
    <source>
        <dbReference type="PIRSR" id="PIRSR000098-1"/>
    </source>
</evidence>
<evidence type="ECO:0000256" key="17">
    <source>
        <dbReference type="PIRSR" id="PIRSR000098-2"/>
    </source>
</evidence>
<dbReference type="InterPro" id="IPR001342">
    <property type="entry name" value="HDH_cat"/>
</dbReference>
<keyword evidence="8 18" id="KW-0791">Threonine biosynthesis</keyword>
<comment type="cofactor">
    <cofactor evidence="1">
        <name>a metal cation</name>
        <dbReference type="ChEBI" id="CHEBI:25213"/>
    </cofactor>
</comment>
<accession>A0A3A1UB07</accession>
<evidence type="ECO:0000313" key="21">
    <source>
        <dbReference type="EMBL" id="RIX31429.1"/>
    </source>
</evidence>
<evidence type="ECO:0000256" key="10">
    <source>
        <dbReference type="ARBA" id="ARBA00023002"/>
    </source>
</evidence>
<dbReference type="InterPro" id="IPR019811">
    <property type="entry name" value="HDH_CS"/>
</dbReference>
<dbReference type="Pfam" id="PF00742">
    <property type="entry name" value="Homoserine_dh"/>
    <property type="match status" value="1"/>
</dbReference>
<dbReference type="InterPro" id="IPR005106">
    <property type="entry name" value="Asp/hSer_DH_NAD-bd"/>
</dbReference>
<comment type="similarity">
    <text evidence="4 19">Belongs to the homoserine dehydrogenase family.</text>
</comment>
<dbReference type="CDD" id="cd04881">
    <property type="entry name" value="ACT_HSDH-Hom"/>
    <property type="match status" value="1"/>
</dbReference>
<dbReference type="InterPro" id="IPR045865">
    <property type="entry name" value="ACT-like_dom_sf"/>
</dbReference>
<dbReference type="Gene3D" id="3.30.360.10">
    <property type="entry name" value="Dihydrodipicolinate Reductase, domain 2"/>
    <property type="match status" value="1"/>
</dbReference>
<evidence type="ECO:0000256" key="13">
    <source>
        <dbReference type="ARBA" id="ARBA00044930"/>
    </source>
</evidence>
<comment type="function">
    <text evidence="13">Catalyzes the conversion of L-aspartate-beta-semialdehyde (L-Asa) to L-homoserine (L-Hse), the third step in the biosynthesis of threonine and methionine from aspartate.</text>
</comment>
<evidence type="ECO:0000256" key="6">
    <source>
        <dbReference type="ARBA" id="ARBA00013376"/>
    </source>
</evidence>
<evidence type="ECO:0000256" key="11">
    <source>
        <dbReference type="ARBA" id="ARBA00023053"/>
    </source>
</evidence>
<evidence type="ECO:0000256" key="8">
    <source>
        <dbReference type="ARBA" id="ARBA00022697"/>
    </source>
</evidence>
<evidence type="ECO:0000256" key="5">
    <source>
        <dbReference type="ARBA" id="ARBA00013213"/>
    </source>
</evidence>
<evidence type="ECO:0000259" key="20">
    <source>
        <dbReference type="PROSITE" id="PS51671"/>
    </source>
</evidence>
<name>A0A3A1UB07_9MICO</name>
<gene>
    <name evidence="21" type="ORF">D1781_06960</name>
</gene>
<sequence>MQPIRVAVLGAGTVGAEVANQLLSRAADLESRVGAPLVLAGVAVRDLDATRRPALPKELLTTDAESLVLGAHIVVELIGGVERARELVLLALESGADVVTGNKALLATHGPELFAAADRVGAQLNYEAAVGGAIPIIRPLRDSLAGDDVRRILGIVNGTTNFVLDRMDEHDDTLEEALADATRHGYAEADPSGDVSGTDAAHKAAILAGLAFHTRVPLASVPVEGIERITRDQIRASRETGHVVKLLAICERLTGPDGKEAVSARVHPALLPRRHPLASVRGANNAVYVEAESAGSLMFYGAGAGGPETASAVLGDLVSAARRHVIGGPGLAAPPSSGLPVIDAGLVSSRYQISLTVRDEPGVLARLASIVAEHDVSIETAQQTRAAAGGTATLVIGTHRAPEAALAAVVTALGGAPEVEAVAGVLRIEGE</sequence>
<dbReference type="OrthoDB" id="9808167at2"/>
<dbReference type="NCBIfam" id="NF004976">
    <property type="entry name" value="PRK06349.1"/>
    <property type="match status" value="1"/>
</dbReference>
<evidence type="ECO:0000313" key="22">
    <source>
        <dbReference type="Proteomes" id="UP000265742"/>
    </source>
</evidence>
<protein>
    <recommendedName>
        <fullName evidence="6 18">Homoserine dehydrogenase</fullName>
        <ecNumber evidence="5 18">1.1.1.3</ecNumber>
    </recommendedName>
</protein>
<comment type="catalytic activity">
    <reaction evidence="15">
        <text>L-homoserine + NAD(+) = L-aspartate 4-semialdehyde + NADH + H(+)</text>
        <dbReference type="Rhea" id="RHEA:15757"/>
        <dbReference type="ChEBI" id="CHEBI:15378"/>
        <dbReference type="ChEBI" id="CHEBI:57476"/>
        <dbReference type="ChEBI" id="CHEBI:57540"/>
        <dbReference type="ChEBI" id="CHEBI:57945"/>
        <dbReference type="ChEBI" id="CHEBI:537519"/>
        <dbReference type="EC" id="1.1.1.3"/>
    </reaction>
    <physiologicalReaction direction="right-to-left" evidence="15">
        <dbReference type="Rhea" id="RHEA:15759"/>
    </physiologicalReaction>
</comment>
<feature type="binding site" evidence="17">
    <location>
        <position position="103"/>
    </location>
    <ligand>
        <name>NADPH</name>
        <dbReference type="ChEBI" id="CHEBI:57783"/>
    </ligand>
</feature>
<evidence type="ECO:0000256" key="3">
    <source>
        <dbReference type="ARBA" id="ARBA00005062"/>
    </source>
</evidence>
<dbReference type="GO" id="GO:0009086">
    <property type="term" value="P:methionine biosynthetic process"/>
    <property type="evidence" value="ECO:0007669"/>
    <property type="project" value="UniProtKB-KW"/>
</dbReference>
<feature type="binding site" evidence="17">
    <location>
        <position position="188"/>
    </location>
    <ligand>
        <name>L-homoserine</name>
        <dbReference type="ChEBI" id="CHEBI:57476"/>
    </ligand>
</feature>
<keyword evidence="9 17" id="KW-0521">NADP</keyword>
<dbReference type="GO" id="GO:0050661">
    <property type="term" value="F:NADP binding"/>
    <property type="evidence" value="ECO:0007669"/>
    <property type="project" value="InterPro"/>
</dbReference>
<evidence type="ECO:0000256" key="4">
    <source>
        <dbReference type="ARBA" id="ARBA00006753"/>
    </source>
</evidence>
<dbReference type="PIRSF" id="PIRSF000098">
    <property type="entry name" value="Homoser_dehydrog"/>
    <property type="match status" value="1"/>
</dbReference>
<dbReference type="PANTHER" id="PTHR43331">
    <property type="entry name" value="HOMOSERINE DEHYDROGENASE"/>
    <property type="match status" value="1"/>
</dbReference>
<comment type="caution">
    <text evidence="21">The sequence shown here is derived from an EMBL/GenBank/DDBJ whole genome shotgun (WGS) entry which is preliminary data.</text>
</comment>
<organism evidence="21 22">
    <name type="scientific">Amnibacterium setariae</name>
    <dbReference type="NCBI Taxonomy" id="2306585"/>
    <lineage>
        <taxon>Bacteria</taxon>
        <taxon>Bacillati</taxon>
        <taxon>Actinomycetota</taxon>
        <taxon>Actinomycetes</taxon>
        <taxon>Micrococcales</taxon>
        <taxon>Microbacteriaceae</taxon>
        <taxon>Amnibacterium</taxon>
    </lineage>
</organism>
<evidence type="ECO:0000256" key="12">
    <source>
        <dbReference type="ARBA" id="ARBA00023167"/>
    </source>
</evidence>
<evidence type="ECO:0000256" key="18">
    <source>
        <dbReference type="RuleBase" id="RU000579"/>
    </source>
</evidence>
<dbReference type="SUPFAM" id="SSF51735">
    <property type="entry name" value="NAD(P)-binding Rossmann-fold domains"/>
    <property type="match status" value="1"/>
</dbReference>
<dbReference type="InterPro" id="IPR016204">
    <property type="entry name" value="HDH"/>
</dbReference>
<dbReference type="Gene3D" id="3.40.50.720">
    <property type="entry name" value="NAD(P)-binding Rossmann-like Domain"/>
    <property type="match status" value="1"/>
</dbReference>
<comment type="catalytic activity">
    <reaction evidence="14">
        <text>L-homoserine + NADP(+) = L-aspartate 4-semialdehyde + NADPH + H(+)</text>
        <dbReference type="Rhea" id="RHEA:15761"/>
        <dbReference type="ChEBI" id="CHEBI:15378"/>
        <dbReference type="ChEBI" id="CHEBI:57476"/>
        <dbReference type="ChEBI" id="CHEBI:57783"/>
        <dbReference type="ChEBI" id="CHEBI:58349"/>
        <dbReference type="ChEBI" id="CHEBI:537519"/>
        <dbReference type="EC" id="1.1.1.3"/>
    </reaction>
    <physiologicalReaction direction="right-to-left" evidence="14">
        <dbReference type="Rhea" id="RHEA:15763"/>
    </physiologicalReaction>
</comment>
<reference evidence="22" key="1">
    <citation type="submission" date="2018-09" db="EMBL/GenBank/DDBJ databases">
        <authorList>
            <person name="Kim I."/>
        </authorList>
    </citation>
    <scope>NUCLEOTIDE SEQUENCE [LARGE SCALE GENOMIC DNA]</scope>
    <source>
        <strain evidence="22">DD4a</strain>
    </source>
</reference>
<keyword evidence="10 18" id="KW-0560">Oxidoreductase</keyword>
<dbReference type="FunFam" id="3.30.360.10:FF:000005">
    <property type="entry name" value="Homoserine dehydrogenase"/>
    <property type="match status" value="1"/>
</dbReference>
<comment type="pathway">
    <text evidence="3 18">Amino-acid biosynthesis; L-methionine biosynthesis via de novo pathway; L-homoserine from L-aspartate: step 3/3.</text>
</comment>
<comment type="pathway">
    <text evidence="2 18">Amino-acid biosynthesis; L-threonine biosynthesis; L-threonine from L-aspartate: step 3/5.</text>
</comment>
<dbReference type="EMBL" id="QXTG01000001">
    <property type="protein sequence ID" value="RIX31429.1"/>
    <property type="molecule type" value="Genomic_DNA"/>
</dbReference>
<feature type="domain" description="ACT" evidence="20">
    <location>
        <begin position="352"/>
        <end position="430"/>
    </location>
</feature>
<evidence type="ECO:0000256" key="1">
    <source>
        <dbReference type="ARBA" id="ARBA00001920"/>
    </source>
</evidence>
<dbReference type="PROSITE" id="PS51671">
    <property type="entry name" value="ACT"/>
    <property type="match status" value="1"/>
</dbReference>
<dbReference type="GO" id="GO:0004412">
    <property type="term" value="F:homoserine dehydrogenase activity"/>
    <property type="evidence" value="ECO:0007669"/>
    <property type="project" value="UniProtKB-EC"/>
</dbReference>
<dbReference type="Gene3D" id="3.30.70.260">
    <property type="match status" value="1"/>
</dbReference>
<evidence type="ECO:0000256" key="2">
    <source>
        <dbReference type="ARBA" id="ARBA00005056"/>
    </source>
</evidence>
<dbReference type="Pfam" id="PF03447">
    <property type="entry name" value="NAD_binding_3"/>
    <property type="match status" value="1"/>
</dbReference>
<dbReference type="UniPathway" id="UPA00050">
    <property type="reaction ID" value="UER00063"/>
</dbReference>
<dbReference type="InterPro" id="IPR036291">
    <property type="entry name" value="NAD(P)-bd_dom_sf"/>
</dbReference>
<evidence type="ECO:0000256" key="14">
    <source>
        <dbReference type="ARBA" id="ARBA00048841"/>
    </source>
</evidence>
<dbReference type="Proteomes" id="UP000265742">
    <property type="component" value="Unassembled WGS sequence"/>
</dbReference>
<evidence type="ECO:0000256" key="15">
    <source>
        <dbReference type="ARBA" id="ARBA00049031"/>
    </source>
</evidence>
<dbReference type="PANTHER" id="PTHR43331:SF1">
    <property type="entry name" value="HOMOSERINE DEHYDROGENASE"/>
    <property type="match status" value="1"/>
</dbReference>
<keyword evidence="7 18" id="KW-0028">Amino-acid biosynthesis</keyword>